<dbReference type="AlphaFoldDB" id="A0A956M0D1"/>
<name>A0A956M0D1_UNCEI</name>
<feature type="non-terminal residue" evidence="2">
    <location>
        <position position="73"/>
    </location>
</feature>
<reference evidence="2" key="2">
    <citation type="journal article" date="2021" name="Microbiome">
        <title>Successional dynamics and alternative stable states in a saline activated sludge microbial community over 9 years.</title>
        <authorList>
            <person name="Wang Y."/>
            <person name="Ye J."/>
            <person name="Ju F."/>
            <person name="Liu L."/>
            <person name="Boyd J.A."/>
            <person name="Deng Y."/>
            <person name="Parks D.H."/>
            <person name="Jiang X."/>
            <person name="Yin X."/>
            <person name="Woodcroft B.J."/>
            <person name="Tyson G.W."/>
            <person name="Hugenholtz P."/>
            <person name="Polz M.F."/>
            <person name="Zhang T."/>
        </authorList>
    </citation>
    <scope>NUCLEOTIDE SEQUENCE</scope>
    <source>
        <strain evidence="2">HKST-UBA01</strain>
    </source>
</reference>
<keyword evidence="1" id="KW-1133">Transmembrane helix</keyword>
<evidence type="ECO:0000256" key="1">
    <source>
        <dbReference type="SAM" id="Phobius"/>
    </source>
</evidence>
<proteinExistence type="predicted"/>
<accession>A0A956M0D1</accession>
<feature type="transmembrane region" description="Helical" evidence="1">
    <location>
        <begin position="36"/>
        <end position="55"/>
    </location>
</feature>
<keyword evidence="1" id="KW-0472">Membrane</keyword>
<protein>
    <submittedName>
        <fullName evidence="2">Uncharacterized protein</fullName>
    </submittedName>
</protein>
<evidence type="ECO:0000313" key="2">
    <source>
        <dbReference type="EMBL" id="MCA9728911.1"/>
    </source>
</evidence>
<sequence>MRRILKQLIGRDPARRIDAFSAAGANPVPRGLGRRIFALTLVPTLLIVITVSVLVEVQVSDQIFREIEGQLNV</sequence>
<comment type="caution">
    <text evidence="2">The sequence shown here is derived from an EMBL/GenBank/DDBJ whole genome shotgun (WGS) entry which is preliminary data.</text>
</comment>
<dbReference type="Proteomes" id="UP000697710">
    <property type="component" value="Unassembled WGS sequence"/>
</dbReference>
<dbReference type="EMBL" id="JAGQHR010000510">
    <property type="protein sequence ID" value="MCA9728911.1"/>
    <property type="molecule type" value="Genomic_DNA"/>
</dbReference>
<gene>
    <name evidence="2" type="ORF">KC729_14565</name>
</gene>
<keyword evidence="1" id="KW-0812">Transmembrane</keyword>
<organism evidence="2 3">
    <name type="scientific">Eiseniibacteriota bacterium</name>
    <dbReference type="NCBI Taxonomy" id="2212470"/>
    <lineage>
        <taxon>Bacteria</taxon>
        <taxon>Candidatus Eiseniibacteriota</taxon>
    </lineage>
</organism>
<evidence type="ECO:0000313" key="3">
    <source>
        <dbReference type="Proteomes" id="UP000697710"/>
    </source>
</evidence>
<reference evidence="2" key="1">
    <citation type="submission" date="2020-04" db="EMBL/GenBank/DDBJ databases">
        <authorList>
            <person name="Zhang T."/>
        </authorList>
    </citation>
    <scope>NUCLEOTIDE SEQUENCE</scope>
    <source>
        <strain evidence="2">HKST-UBA01</strain>
    </source>
</reference>